<accession>A0A8B6DMJ3</accession>
<protein>
    <submittedName>
        <fullName evidence="2">Uncharacterized protein</fullName>
    </submittedName>
</protein>
<keyword evidence="1" id="KW-0732">Signal</keyword>
<dbReference type="OrthoDB" id="6175956at2759"/>
<evidence type="ECO:0000313" key="3">
    <source>
        <dbReference type="Proteomes" id="UP000596742"/>
    </source>
</evidence>
<feature type="signal peptide" evidence="1">
    <location>
        <begin position="1"/>
        <end position="23"/>
    </location>
</feature>
<sequence length="116" mass="13172">MASKLTWLMHLLIFLCCLNGVVLKFSKDGVALAFCTAESFEPRTNYGRIFAVKRKCSTTGKTCKDICKEIGPTYNCFETINVYDKSAFKYPASFRYRLPGCETKNCGPNYCCCRKK</sequence>
<name>A0A8B6DMJ3_MYTGA</name>
<dbReference type="AlphaFoldDB" id="A0A8B6DMJ3"/>
<keyword evidence="3" id="KW-1185">Reference proteome</keyword>
<proteinExistence type="predicted"/>
<feature type="chain" id="PRO_5032637913" evidence="1">
    <location>
        <begin position="24"/>
        <end position="116"/>
    </location>
</feature>
<dbReference type="EMBL" id="UYJE01003601">
    <property type="protein sequence ID" value="VDI20734.1"/>
    <property type="molecule type" value="Genomic_DNA"/>
</dbReference>
<organism evidence="2 3">
    <name type="scientific">Mytilus galloprovincialis</name>
    <name type="common">Mediterranean mussel</name>
    <dbReference type="NCBI Taxonomy" id="29158"/>
    <lineage>
        <taxon>Eukaryota</taxon>
        <taxon>Metazoa</taxon>
        <taxon>Spiralia</taxon>
        <taxon>Lophotrochozoa</taxon>
        <taxon>Mollusca</taxon>
        <taxon>Bivalvia</taxon>
        <taxon>Autobranchia</taxon>
        <taxon>Pteriomorphia</taxon>
        <taxon>Mytilida</taxon>
        <taxon>Mytiloidea</taxon>
        <taxon>Mytilidae</taxon>
        <taxon>Mytilinae</taxon>
        <taxon>Mytilus</taxon>
    </lineage>
</organism>
<dbReference type="Proteomes" id="UP000596742">
    <property type="component" value="Unassembled WGS sequence"/>
</dbReference>
<evidence type="ECO:0000256" key="1">
    <source>
        <dbReference type="SAM" id="SignalP"/>
    </source>
</evidence>
<evidence type="ECO:0000313" key="2">
    <source>
        <dbReference type="EMBL" id="VDI20734.1"/>
    </source>
</evidence>
<gene>
    <name evidence="2" type="ORF">MGAL_10B053948</name>
</gene>
<comment type="caution">
    <text evidence="2">The sequence shown here is derived from an EMBL/GenBank/DDBJ whole genome shotgun (WGS) entry which is preliminary data.</text>
</comment>
<reference evidence="2" key="1">
    <citation type="submission" date="2018-11" db="EMBL/GenBank/DDBJ databases">
        <authorList>
            <person name="Alioto T."/>
            <person name="Alioto T."/>
        </authorList>
    </citation>
    <scope>NUCLEOTIDE SEQUENCE</scope>
</reference>